<name>A0A0B2V0S7_TOXCA</name>
<dbReference type="EMBL" id="JPKZ01002390">
    <property type="protein sequence ID" value="KHN76921.1"/>
    <property type="molecule type" value="Genomic_DNA"/>
</dbReference>
<sequence length="141" mass="15684">SRYSVVVVDCGGCNTSAFVIKLLRSAGSSLQTAFLRNRREKCALWLVAIANDPGSNRLFFQRTVSSNDASTVARSNGARYWEVIPDGKTERSPLTYNQIVTEMVSVIGELEVESAPEKITFEFNTKAIRKISRSCEHIAMF</sequence>
<evidence type="ECO:0000313" key="1">
    <source>
        <dbReference type="EMBL" id="KHN76921.1"/>
    </source>
</evidence>
<organism evidence="1 2">
    <name type="scientific">Toxocara canis</name>
    <name type="common">Canine roundworm</name>
    <dbReference type="NCBI Taxonomy" id="6265"/>
    <lineage>
        <taxon>Eukaryota</taxon>
        <taxon>Metazoa</taxon>
        <taxon>Ecdysozoa</taxon>
        <taxon>Nematoda</taxon>
        <taxon>Chromadorea</taxon>
        <taxon>Rhabditida</taxon>
        <taxon>Spirurina</taxon>
        <taxon>Ascaridomorpha</taxon>
        <taxon>Ascaridoidea</taxon>
        <taxon>Toxocaridae</taxon>
        <taxon>Toxocara</taxon>
    </lineage>
</organism>
<reference evidence="1 2" key="1">
    <citation type="submission" date="2014-11" db="EMBL/GenBank/DDBJ databases">
        <title>Genetic blueprint of the zoonotic pathogen Toxocara canis.</title>
        <authorList>
            <person name="Zhu X.-Q."/>
            <person name="Korhonen P.K."/>
            <person name="Cai H."/>
            <person name="Young N.D."/>
            <person name="Nejsum P."/>
            <person name="von Samson-Himmelstjerna G."/>
            <person name="Boag P.R."/>
            <person name="Tan P."/>
            <person name="Li Q."/>
            <person name="Min J."/>
            <person name="Yang Y."/>
            <person name="Wang X."/>
            <person name="Fang X."/>
            <person name="Hall R.S."/>
            <person name="Hofmann A."/>
            <person name="Sternberg P.W."/>
            <person name="Jex A.R."/>
            <person name="Gasser R.B."/>
        </authorList>
    </citation>
    <scope>NUCLEOTIDE SEQUENCE [LARGE SCALE GENOMIC DNA]</scope>
    <source>
        <strain evidence="1">PN_DK_2014</strain>
    </source>
</reference>
<dbReference type="AlphaFoldDB" id="A0A0B2V0S7"/>
<keyword evidence="2" id="KW-1185">Reference proteome</keyword>
<feature type="non-terminal residue" evidence="1">
    <location>
        <position position="141"/>
    </location>
</feature>
<comment type="caution">
    <text evidence="1">The sequence shown here is derived from an EMBL/GenBank/DDBJ whole genome shotgun (WGS) entry which is preliminary data.</text>
</comment>
<protein>
    <submittedName>
        <fullName evidence="1">Uncharacterized protein</fullName>
    </submittedName>
</protein>
<dbReference type="Proteomes" id="UP000031036">
    <property type="component" value="Unassembled WGS sequence"/>
</dbReference>
<dbReference type="OrthoDB" id="5776623at2759"/>
<gene>
    <name evidence="1" type="ORF">Tcan_00417</name>
</gene>
<proteinExistence type="predicted"/>
<evidence type="ECO:0000313" key="2">
    <source>
        <dbReference type="Proteomes" id="UP000031036"/>
    </source>
</evidence>
<feature type="non-terminal residue" evidence="1">
    <location>
        <position position="1"/>
    </location>
</feature>
<accession>A0A0B2V0S7</accession>